<feature type="transmembrane region" description="Helical" evidence="1">
    <location>
        <begin position="146"/>
        <end position="165"/>
    </location>
</feature>
<feature type="transmembrane region" description="Helical" evidence="1">
    <location>
        <begin position="29"/>
        <end position="45"/>
    </location>
</feature>
<protein>
    <submittedName>
        <fullName evidence="2">Rod shape-determining protein MreD</fullName>
    </submittedName>
</protein>
<accession>A0ABT1B088</accession>
<keyword evidence="1" id="KW-1133">Transmembrane helix</keyword>
<dbReference type="Proteomes" id="UP001206312">
    <property type="component" value="Unassembled WGS sequence"/>
</dbReference>
<feature type="transmembrane region" description="Helical" evidence="1">
    <location>
        <begin position="115"/>
        <end position="134"/>
    </location>
</feature>
<proteinExistence type="predicted"/>
<dbReference type="RefSeq" id="WP_252742087.1">
    <property type="nucleotide sequence ID" value="NZ_JAMXIB010000012.1"/>
</dbReference>
<evidence type="ECO:0000313" key="2">
    <source>
        <dbReference type="EMBL" id="MCO5725716.1"/>
    </source>
</evidence>
<feature type="transmembrane region" description="Helical" evidence="1">
    <location>
        <begin position="52"/>
        <end position="68"/>
    </location>
</feature>
<feature type="transmembrane region" description="Helical" evidence="1">
    <location>
        <begin position="74"/>
        <end position="94"/>
    </location>
</feature>
<evidence type="ECO:0000256" key="1">
    <source>
        <dbReference type="SAM" id="Phobius"/>
    </source>
</evidence>
<keyword evidence="1" id="KW-0472">Membrane</keyword>
<reference evidence="2 3" key="1">
    <citation type="submission" date="2022-06" db="EMBL/GenBank/DDBJ databases">
        <authorList>
            <person name="Xuan X."/>
        </authorList>
    </citation>
    <scope>NUCLEOTIDE SEQUENCE [LARGE SCALE GENOMIC DNA]</scope>
    <source>
        <strain evidence="2 3">2V75</strain>
    </source>
</reference>
<keyword evidence="3" id="KW-1185">Reference proteome</keyword>
<comment type="caution">
    <text evidence="2">The sequence shown here is derived from an EMBL/GenBank/DDBJ whole genome shotgun (WGS) entry which is preliminary data.</text>
</comment>
<name>A0ABT1B088_9FLAO</name>
<sequence length="169" mass="19101">MTGNSLLTGIVRFISLLLVQALVFNHLNILGSINPMVYVLFFYWYPVQENRSVLIGTAFLLGFFVDLFSDTMALHTAASLTTAFFRIALMRFVFGVNLEFQNFRISNSTRVQQSSFLALLIVIHHLAFFSLEIFSLSNLLLILKRVVFTGVSTFIFATLLAALFARSKE</sequence>
<keyword evidence="1" id="KW-0812">Transmembrane</keyword>
<dbReference type="EMBL" id="JAMXIB010000012">
    <property type="protein sequence ID" value="MCO5725716.1"/>
    <property type="molecule type" value="Genomic_DNA"/>
</dbReference>
<organism evidence="2 3">
    <name type="scientific">Robiginitalea marina</name>
    <dbReference type="NCBI Taxonomy" id="2954105"/>
    <lineage>
        <taxon>Bacteria</taxon>
        <taxon>Pseudomonadati</taxon>
        <taxon>Bacteroidota</taxon>
        <taxon>Flavobacteriia</taxon>
        <taxon>Flavobacteriales</taxon>
        <taxon>Flavobacteriaceae</taxon>
        <taxon>Robiginitalea</taxon>
    </lineage>
</organism>
<evidence type="ECO:0000313" key="3">
    <source>
        <dbReference type="Proteomes" id="UP001206312"/>
    </source>
</evidence>
<gene>
    <name evidence="2" type="ORF">NG653_12685</name>
</gene>